<dbReference type="PRINTS" id="PR00625">
    <property type="entry name" value="JDOMAIN"/>
</dbReference>
<keyword evidence="7" id="KW-0732">Signal</keyword>
<sequence>MWRATCAACAVLCALALVRADVNTEWREGMAPKLDGPYCGQANCYTLLGVPRTAEPAEIRKAYRALAKEAHPDKNPNADRAKFQQIAAAYEVLMGEGSRRAYDWGLENPQLLARHLAQFRPIRSIPNADVRLIIVLALVVVSALQWQYRKHNYARGQLVLRVAHGRRFEALATDALAKAGVPPADAKRLVAAELDAAAAHVEAKKGGRSGGAAAKATKKGTASAAAAAAAPDGAARAPEVADALDRVDLQLLVETGLVSRFTKPEVADLVVVQALCAPLTIARWLAWYVRWLVQFDILGQPYGEAEQAYLTRTRCGLSEKQWAAIDDAQRAELLAQRLWEGEQEETEPSSGKGKSGKGRAKKNK</sequence>
<dbReference type="OrthoDB" id="270167at2759"/>
<keyword evidence="2" id="KW-0812">Transmembrane</keyword>
<keyword evidence="3" id="KW-1133">Transmembrane helix</keyword>
<dbReference type="SUPFAM" id="SSF46565">
    <property type="entry name" value="Chaperone J-domain"/>
    <property type="match status" value="1"/>
</dbReference>
<proteinExistence type="predicted"/>
<dbReference type="CDD" id="cd06257">
    <property type="entry name" value="DnaJ"/>
    <property type="match status" value="1"/>
</dbReference>
<dbReference type="GO" id="GO:0006457">
    <property type="term" value="P:protein folding"/>
    <property type="evidence" value="ECO:0007669"/>
    <property type="project" value="InterPro"/>
</dbReference>
<accession>A0A8J5XC93</accession>
<dbReference type="InterPro" id="IPR001623">
    <property type="entry name" value="DnaJ_domain"/>
</dbReference>
<reference evidence="9" key="1">
    <citation type="submission" date="2021-05" db="EMBL/GenBank/DDBJ databases">
        <title>The genome of the haptophyte Pavlova lutheri (Diacronema luteri, Pavlovales) - a model for lipid biosynthesis in eukaryotic algae.</title>
        <authorList>
            <person name="Hulatt C.J."/>
            <person name="Posewitz M.C."/>
        </authorList>
    </citation>
    <scope>NUCLEOTIDE SEQUENCE</scope>
    <source>
        <strain evidence="9">NIVA-4/92</strain>
    </source>
</reference>
<dbReference type="EMBL" id="JAGTXO010000029">
    <property type="protein sequence ID" value="KAG8460932.1"/>
    <property type="molecule type" value="Genomic_DNA"/>
</dbReference>
<evidence type="ECO:0000313" key="9">
    <source>
        <dbReference type="EMBL" id="KAG8460932.1"/>
    </source>
</evidence>
<comment type="caution">
    <text evidence="9">The sequence shown here is derived from an EMBL/GenBank/DDBJ whole genome shotgun (WGS) entry which is preliminary data.</text>
</comment>
<dbReference type="Proteomes" id="UP000751190">
    <property type="component" value="Unassembled WGS sequence"/>
</dbReference>
<gene>
    <name evidence="9" type="ORF">KFE25_010683</name>
</gene>
<evidence type="ECO:0000256" key="7">
    <source>
        <dbReference type="SAM" id="SignalP"/>
    </source>
</evidence>
<dbReference type="Pfam" id="PF00226">
    <property type="entry name" value="DnaJ"/>
    <property type="match status" value="1"/>
</dbReference>
<evidence type="ECO:0000256" key="1">
    <source>
        <dbReference type="ARBA" id="ARBA00004141"/>
    </source>
</evidence>
<evidence type="ECO:0000256" key="6">
    <source>
        <dbReference type="SAM" id="MobiDB-lite"/>
    </source>
</evidence>
<dbReference type="PANTHER" id="PTHR44176">
    <property type="entry name" value="DNAJ HOMOLOG SUBFAMILY C MEMBER 25"/>
    <property type="match status" value="1"/>
</dbReference>
<dbReference type="PROSITE" id="PS50076">
    <property type="entry name" value="DNAJ_2"/>
    <property type="match status" value="1"/>
</dbReference>
<feature type="compositionally biased region" description="Basic residues" evidence="6">
    <location>
        <begin position="354"/>
        <end position="364"/>
    </location>
</feature>
<evidence type="ECO:0000256" key="2">
    <source>
        <dbReference type="ARBA" id="ARBA00022692"/>
    </source>
</evidence>
<dbReference type="GO" id="GO:0005789">
    <property type="term" value="C:endoplasmic reticulum membrane"/>
    <property type="evidence" value="ECO:0007669"/>
    <property type="project" value="TreeGrafter"/>
</dbReference>
<evidence type="ECO:0000256" key="4">
    <source>
        <dbReference type="ARBA" id="ARBA00023136"/>
    </source>
</evidence>
<dbReference type="SMART" id="SM00271">
    <property type="entry name" value="DnaJ"/>
    <property type="match status" value="1"/>
</dbReference>
<comment type="subcellular location">
    <subcellularLocation>
        <location evidence="1">Membrane</location>
        <topology evidence="1">Multi-pass membrane protein</topology>
    </subcellularLocation>
</comment>
<dbReference type="PANTHER" id="PTHR44176:SF1">
    <property type="entry name" value="DNAJ HOMOLOG SUBFAMILY C MEMBER 25"/>
    <property type="match status" value="1"/>
</dbReference>
<feature type="region of interest" description="Disordered" evidence="6">
    <location>
        <begin position="339"/>
        <end position="364"/>
    </location>
</feature>
<dbReference type="OMA" id="TERWCWT"/>
<evidence type="ECO:0000256" key="3">
    <source>
        <dbReference type="ARBA" id="ARBA00022989"/>
    </source>
</evidence>
<dbReference type="AlphaFoldDB" id="A0A8J5XC93"/>
<evidence type="ECO:0000313" key="10">
    <source>
        <dbReference type="Proteomes" id="UP000751190"/>
    </source>
</evidence>
<keyword evidence="10" id="KW-1185">Reference proteome</keyword>
<feature type="chain" id="PRO_5035148103" description="J domain-containing protein" evidence="7">
    <location>
        <begin position="21"/>
        <end position="364"/>
    </location>
</feature>
<keyword evidence="4" id="KW-0472">Membrane</keyword>
<organism evidence="9 10">
    <name type="scientific">Diacronema lutheri</name>
    <name type="common">Unicellular marine alga</name>
    <name type="synonym">Monochrysis lutheri</name>
    <dbReference type="NCBI Taxonomy" id="2081491"/>
    <lineage>
        <taxon>Eukaryota</taxon>
        <taxon>Haptista</taxon>
        <taxon>Haptophyta</taxon>
        <taxon>Pavlovophyceae</taxon>
        <taxon>Pavlovales</taxon>
        <taxon>Pavlovaceae</taxon>
        <taxon>Diacronema</taxon>
    </lineage>
</organism>
<dbReference type="InterPro" id="IPR036869">
    <property type="entry name" value="J_dom_sf"/>
</dbReference>
<feature type="domain" description="J" evidence="8">
    <location>
        <begin position="43"/>
        <end position="106"/>
    </location>
</feature>
<evidence type="ECO:0000259" key="8">
    <source>
        <dbReference type="PROSITE" id="PS50076"/>
    </source>
</evidence>
<keyword evidence="5" id="KW-0143">Chaperone</keyword>
<protein>
    <recommendedName>
        <fullName evidence="8">J domain-containing protein</fullName>
    </recommendedName>
</protein>
<name>A0A8J5XC93_DIALT</name>
<feature type="signal peptide" evidence="7">
    <location>
        <begin position="1"/>
        <end position="20"/>
    </location>
</feature>
<dbReference type="Gene3D" id="1.10.287.110">
    <property type="entry name" value="DnaJ domain"/>
    <property type="match status" value="1"/>
</dbReference>
<dbReference type="InterPro" id="IPR044632">
    <property type="entry name" value="DNAJC25-like"/>
</dbReference>
<evidence type="ECO:0000256" key="5">
    <source>
        <dbReference type="ARBA" id="ARBA00023186"/>
    </source>
</evidence>